<evidence type="ECO:0000313" key="3">
    <source>
        <dbReference type="Proteomes" id="UP000028868"/>
    </source>
</evidence>
<dbReference type="RefSeq" id="WP_035507924.1">
    <property type="nucleotide sequence ID" value="NZ_CCDH010000002.1"/>
</dbReference>
<protein>
    <submittedName>
        <fullName evidence="2">Uncharacterized protein</fullName>
    </submittedName>
</protein>
<reference evidence="2 3" key="2">
    <citation type="submission" date="2014-05" db="EMBL/GenBank/DDBJ databases">
        <title>Draft genome sequence of Halobacillus karajensis HK-03.</title>
        <authorList>
            <person name="Khelaifia S."/>
            <person name="Croce O."/>
            <person name="Lagier J.C."/>
            <person name="Raoult D."/>
        </authorList>
    </citation>
    <scope>NUCLEOTIDE SEQUENCE [LARGE SCALE GENOMIC DNA]</scope>
    <source>
        <strain evidence="2 3">HD-03</strain>
    </source>
</reference>
<dbReference type="Proteomes" id="UP000028868">
    <property type="component" value="Unassembled WGS sequence"/>
</dbReference>
<evidence type="ECO:0000256" key="1">
    <source>
        <dbReference type="SAM" id="MobiDB-lite"/>
    </source>
</evidence>
<gene>
    <name evidence="2" type="ORF">BN983_01861</name>
</gene>
<comment type="caution">
    <text evidence="2">The sequence shown here is derived from an EMBL/GenBank/DDBJ whole genome shotgun (WGS) entry which is preliminary data.</text>
</comment>
<evidence type="ECO:0000313" key="2">
    <source>
        <dbReference type="EMBL" id="CDQ23615.1"/>
    </source>
</evidence>
<keyword evidence="3" id="KW-1185">Reference proteome</keyword>
<feature type="compositionally biased region" description="Basic and acidic residues" evidence="1">
    <location>
        <begin position="7"/>
        <end position="32"/>
    </location>
</feature>
<proteinExistence type="predicted"/>
<dbReference type="EMBL" id="CCDI010000002">
    <property type="protein sequence ID" value="CDQ23615.1"/>
    <property type="molecule type" value="Genomic_DNA"/>
</dbReference>
<reference evidence="3" key="1">
    <citation type="submission" date="2014-03" db="EMBL/GenBank/DDBJ databases">
        <authorList>
            <person name="Urmite Genomes U."/>
        </authorList>
    </citation>
    <scope>NUCLEOTIDE SEQUENCE [LARGE SCALE GENOMIC DNA]</scope>
    <source>
        <strain evidence="3">HD-03</strain>
    </source>
</reference>
<accession>A0A059NXU3</accession>
<sequence length="219" mass="26124">MKKNKKDHPFFKEDSSEKMALFDERKTTEKNKKQQRSNAKKKKREVAIPSIAEILPIQDMTEEGSFQLKGDTGYMDVMQLQSKDIYSPSIQETEYDIMKMAKFFQSYAPDIKIVSMNFPVNMKKQLDAINYKIAQNKAPLYERFLIRKREELHFLETHRTNREFYLYIYSTSLKQLAEYRNNCRRYLGRVAPIIELTDEKKLDLLYKLYNQNSKLEKKG</sequence>
<dbReference type="AlphaFoldDB" id="A0A059NXU3"/>
<name>A0A059NXU3_9BACI</name>
<feature type="compositionally biased region" description="Basic residues" evidence="1">
    <location>
        <begin position="33"/>
        <end position="44"/>
    </location>
</feature>
<organism evidence="2 3">
    <name type="scientific">Halobacillus karajensis</name>
    <dbReference type="NCBI Taxonomy" id="195088"/>
    <lineage>
        <taxon>Bacteria</taxon>
        <taxon>Bacillati</taxon>
        <taxon>Bacillota</taxon>
        <taxon>Bacilli</taxon>
        <taxon>Bacillales</taxon>
        <taxon>Bacillaceae</taxon>
        <taxon>Halobacillus</taxon>
    </lineage>
</organism>
<feature type="region of interest" description="Disordered" evidence="1">
    <location>
        <begin position="1"/>
        <end position="44"/>
    </location>
</feature>